<dbReference type="OrthoDB" id="7321121at2"/>
<keyword evidence="2" id="KW-0808">Transferase</keyword>
<dbReference type="Proteomes" id="UP000016860">
    <property type="component" value="Unassembled WGS sequence"/>
</dbReference>
<organism evidence="2 3">
    <name type="scientific">Ruminiclostridium papyrosolvens C7</name>
    <dbReference type="NCBI Taxonomy" id="1330534"/>
    <lineage>
        <taxon>Bacteria</taxon>
        <taxon>Bacillati</taxon>
        <taxon>Bacillota</taxon>
        <taxon>Clostridia</taxon>
        <taxon>Eubacteriales</taxon>
        <taxon>Oscillospiraceae</taxon>
        <taxon>Ruminiclostridium</taxon>
    </lineage>
</organism>
<comment type="caution">
    <text evidence="2">The sequence shown here is derived from an EMBL/GenBank/DDBJ whole genome shotgun (WGS) entry which is preliminary data.</text>
</comment>
<dbReference type="STRING" id="1330534.L323_08395"/>
<evidence type="ECO:0000259" key="1">
    <source>
        <dbReference type="Pfam" id="PF00668"/>
    </source>
</evidence>
<dbReference type="InterPro" id="IPR052058">
    <property type="entry name" value="Alcohol_O-acetyltransferase"/>
</dbReference>
<accession>U4R243</accession>
<dbReference type="RefSeq" id="WP_020815226.1">
    <property type="nucleotide sequence ID" value="NZ_ATAY01000028.1"/>
</dbReference>
<reference evidence="2 3" key="1">
    <citation type="journal article" date="2013" name="Genome Announc.">
        <title>Draft Genome Sequence of the Cellulolytic Bacterium Clostridium papyrosolvens C7 (ATCC 700395).</title>
        <authorList>
            <person name="Zepeda V."/>
            <person name="Dassa B."/>
            <person name="Borovok I."/>
            <person name="Lamed R."/>
            <person name="Bayer E.A."/>
            <person name="Cate J.H."/>
        </authorList>
    </citation>
    <scope>NUCLEOTIDE SEQUENCE [LARGE SCALE GENOMIC DNA]</scope>
    <source>
        <strain evidence="2 3">C7</strain>
    </source>
</reference>
<dbReference type="GO" id="GO:0016740">
    <property type="term" value="F:transferase activity"/>
    <property type="evidence" value="ECO:0007669"/>
    <property type="project" value="UniProtKB-KW"/>
</dbReference>
<proteinExistence type="predicted"/>
<dbReference type="PANTHER" id="PTHR28037:SF1">
    <property type="entry name" value="ALCOHOL O-ACETYLTRANSFERASE 1-RELATED"/>
    <property type="match status" value="1"/>
</dbReference>
<dbReference type="Pfam" id="PF00668">
    <property type="entry name" value="Condensation"/>
    <property type="match status" value="1"/>
</dbReference>
<name>U4R243_9FIRM</name>
<dbReference type="InterPro" id="IPR023213">
    <property type="entry name" value="CAT-like_dom_sf"/>
</dbReference>
<evidence type="ECO:0000313" key="2">
    <source>
        <dbReference type="EMBL" id="EPR12295.1"/>
    </source>
</evidence>
<dbReference type="AlphaFoldDB" id="U4R243"/>
<gene>
    <name evidence="2" type="ORF">L323_08395</name>
</gene>
<evidence type="ECO:0000313" key="3">
    <source>
        <dbReference type="Proteomes" id="UP000016860"/>
    </source>
</evidence>
<feature type="domain" description="Condensation" evidence="1">
    <location>
        <begin position="60"/>
        <end position="341"/>
    </location>
</feature>
<dbReference type="Gene3D" id="3.30.559.30">
    <property type="entry name" value="Nonribosomal peptide synthetase, condensation domain"/>
    <property type="match status" value="1"/>
</dbReference>
<dbReference type="SUPFAM" id="SSF52777">
    <property type="entry name" value="CoA-dependent acyltransferases"/>
    <property type="match status" value="2"/>
</dbReference>
<dbReference type="EMBL" id="ATAY01000028">
    <property type="protein sequence ID" value="EPR12295.1"/>
    <property type="molecule type" value="Genomic_DNA"/>
</dbReference>
<dbReference type="InterPro" id="IPR001242">
    <property type="entry name" value="Condensation_dom"/>
</dbReference>
<protein>
    <submittedName>
        <fullName evidence="2">Alcohol acetyltransferase</fullName>
    </submittedName>
</protein>
<dbReference type="GO" id="GO:0008610">
    <property type="term" value="P:lipid biosynthetic process"/>
    <property type="evidence" value="ECO:0007669"/>
    <property type="project" value="UniProtKB-ARBA"/>
</dbReference>
<sequence>MKFKLKIPLYPSHENINNIFLKFIGINKAKRKKIKISPNCIPADGHDICNYVARYKMANFQIQAVMKLDGRLDFDKLSKAVGLSFDVEPVFGSRFVKSTHPYWKRINDIDCVEFCTFEETDNPDEAIQKFLDIPLDLDRGPMAKVRLIRSGSSETLCMKASHVCCDAAGAKEYFLLLADIYSQIDKENSDYTPVQSIRDKNDQIRLFKALDIDVSHANSLKSKIGLPLWNFPWRNNRIGATRFVVCKLPNGQLEKMKNYSKARGATINDLILTALYRVMFEISKPPCNVPMDIPITLDLRRYLPDQKAEAIRNFAGGYVTTIARKKHESFSETLSRVMATTKKLKDGHPGIENAIWAERVENMNFCKFISYYKASSQIVDMASNNPFYVTNKCGIVLANLGFVSKSPIKFGKHNVTDAYIIPPLVRAPGILLVASTYNGIITLSVGYYKPSVHRSVMEKLLEKIKDELIEGCKQPSEE</sequence>
<dbReference type="PANTHER" id="PTHR28037">
    <property type="entry name" value="ALCOHOL O-ACETYLTRANSFERASE 1-RELATED"/>
    <property type="match status" value="1"/>
</dbReference>
<dbReference type="Gene3D" id="3.30.559.10">
    <property type="entry name" value="Chloramphenicol acetyltransferase-like domain"/>
    <property type="match status" value="1"/>
</dbReference>
<dbReference type="PATRIC" id="fig|1330534.3.peg.1673"/>